<dbReference type="EMBL" id="JAFFZP010000007">
    <property type="protein sequence ID" value="MBN0987063.1"/>
    <property type="molecule type" value="Genomic_DNA"/>
</dbReference>
<dbReference type="PRINTS" id="PR01179">
    <property type="entry name" value="ODADCRBXLASE"/>
</dbReference>
<dbReference type="InterPro" id="IPR000183">
    <property type="entry name" value="Orn/DAP/Arg_de-COase"/>
</dbReference>
<organism evidence="6 7">
    <name type="scientific">Amphritea pacifica</name>
    <dbReference type="NCBI Taxonomy" id="2811233"/>
    <lineage>
        <taxon>Bacteria</taxon>
        <taxon>Pseudomonadati</taxon>
        <taxon>Pseudomonadota</taxon>
        <taxon>Gammaproteobacteria</taxon>
        <taxon>Oceanospirillales</taxon>
        <taxon>Oceanospirillaceae</taxon>
        <taxon>Amphritea</taxon>
    </lineage>
</organism>
<proteinExistence type="inferred from homology"/>
<reference evidence="6 7" key="1">
    <citation type="submission" date="2021-02" db="EMBL/GenBank/DDBJ databases">
        <title>A novel species of genus Amphritea isolated from a fishpond in China.</title>
        <authorList>
            <person name="Lu H."/>
        </authorList>
    </citation>
    <scope>NUCLEOTIDE SEQUENCE [LARGE SCALE GENOMIC DNA]</scope>
    <source>
        <strain evidence="6 7">RP18W</strain>
    </source>
</reference>
<evidence type="ECO:0000256" key="1">
    <source>
        <dbReference type="ARBA" id="ARBA00001933"/>
    </source>
</evidence>
<comment type="cofactor">
    <cofactor evidence="1">
        <name>pyridoxal 5'-phosphate</name>
        <dbReference type="ChEBI" id="CHEBI:597326"/>
    </cofactor>
</comment>
<accession>A0ABS2W5S8</accession>
<evidence type="ECO:0000259" key="4">
    <source>
        <dbReference type="Pfam" id="PF00278"/>
    </source>
</evidence>
<dbReference type="Gene3D" id="3.20.20.10">
    <property type="entry name" value="Alanine racemase"/>
    <property type="match status" value="1"/>
</dbReference>
<keyword evidence="2" id="KW-0663">Pyridoxal phosphate</keyword>
<evidence type="ECO:0000256" key="2">
    <source>
        <dbReference type="ARBA" id="ARBA00022898"/>
    </source>
</evidence>
<evidence type="ECO:0000313" key="6">
    <source>
        <dbReference type="EMBL" id="MBN0987063.1"/>
    </source>
</evidence>
<dbReference type="Gene3D" id="2.40.37.10">
    <property type="entry name" value="Lyase, Ornithine Decarboxylase, Chain A, domain 1"/>
    <property type="match status" value="1"/>
</dbReference>
<evidence type="ECO:0000256" key="3">
    <source>
        <dbReference type="RuleBase" id="RU003737"/>
    </source>
</evidence>
<dbReference type="Proteomes" id="UP000760472">
    <property type="component" value="Unassembled WGS sequence"/>
</dbReference>
<dbReference type="InterPro" id="IPR022643">
    <property type="entry name" value="De-COase2_C"/>
</dbReference>
<feature type="domain" description="Orn/DAP/Arg decarboxylase 2 C-terminal" evidence="4">
    <location>
        <begin position="351"/>
        <end position="442"/>
    </location>
</feature>
<protein>
    <submittedName>
        <fullName evidence="6">Alanine racemase</fullName>
    </submittedName>
</protein>
<sequence length="503" mass="55516">MSDATTTYLDAQMDKHQGLIDDLLTIFGQPLHIFFVEELARQVTQYQAISKELYSPLQTAFAVKSNPCRGALRAASTLGLGADCASEYELQAALQEGITGNLITCNGNAKTNFYLELAVENDALIVVDNADELDALRRVCQEHHKRANILLRFSGMPLAGFTADDQSTAADWTKFGFHIDEAEALFKLVDKSDELRFLGISAHIGTQLCKPEVFTRLFECLFALISIANRNQLDVSMINIGGGFPAQFIDADNAQQFQDRLYKQIINNVNSATDVTWNGLGYGFEYLRLASTTSREQKWQGKAYWTDYPGAAMLNHVLQTPMSNGVSPLETLNNLGTPRLIVEPGRSMMAPSGITVCEVMGTKSVMNHDLVMLDLGINNHSTNLIAPDMFPAQVIPPRPGDSEREVFLAGRLCFTGDMISKNKVTLNRLPERGDALVIYHTGGYSADHFASHNCGYPKPAKVAILQNGAVEIWREKESFVDVFGTPDTSLSVREYTTKNHVSL</sequence>
<evidence type="ECO:0000313" key="7">
    <source>
        <dbReference type="Proteomes" id="UP000760472"/>
    </source>
</evidence>
<dbReference type="SUPFAM" id="SSF50621">
    <property type="entry name" value="Alanine racemase C-terminal domain-like"/>
    <property type="match status" value="1"/>
</dbReference>
<dbReference type="SUPFAM" id="SSF51419">
    <property type="entry name" value="PLP-binding barrel"/>
    <property type="match status" value="1"/>
</dbReference>
<name>A0ABS2W5S8_9GAMM</name>
<dbReference type="InterPro" id="IPR009006">
    <property type="entry name" value="Ala_racemase/Decarboxylase_C"/>
</dbReference>
<dbReference type="Pfam" id="PF02784">
    <property type="entry name" value="Orn_Arg_deC_N"/>
    <property type="match status" value="1"/>
</dbReference>
<dbReference type="Pfam" id="PF00278">
    <property type="entry name" value="Orn_DAP_Arg_deC"/>
    <property type="match status" value="1"/>
</dbReference>
<dbReference type="PANTHER" id="PTHR43727">
    <property type="entry name" value="DIAMINOPIMELATE DECARBOXYLASE"/>
    <property type="match status" value="1"/>
</dbReference>
<dbReference type="InterPro" id="IPR022644">
    <property type="entry name" value="De-COase2_N"/>
</dbReference>
<comment type="similarity">
    <text evidence="3">Belongs to the Orn/Lys/Arg decarboxylase class-II family.</text>
</comment>
<keyword evidence="7" id="KW-1185">Reference proteome</keyword>
<evidence type="ECO:0000259" key="5">
    <source>
        <dbReference type="Pfam" id="PF02784"/>
    </source>
</evidence>
<dbReference type="RefSeq" id="WP_205213236.1">
    <property type="nucleotide sequence ID" value="NZ_JAFFZP010000007.1"/>
</dbReference>
<dbReference type="PANTHER" id="PTHR43727:SF3">
    <property type="entry name" value="GROUP IV DECARBOXYLASE"/>
    <property type="match status" value="1"/>
</dbReference>
<feature type="domain" description="Orn/DAP/Arg decarboxylase 2 N-terminal" evidence="5">
    <location>
        <begin position="44"/>
        <end position="271"/>
    </location>
</feature>
<gene>
    <name evidence="6" type="ORF">JW498_06810</name>
</gene>
<comment type="caution">
    <text evidence="6">The sequence shown here is derived from an EMBL/GenBank/DDBJ whole genome shotgun (WGS) entry which is preliminary data.</text>
</comment>
<dbReference type="InterPro" id="IPR029066">
    <property type="entry name" value="PLP-binding_barrel"/>
</dbReference>